<feature type="transmembrane region" description="Helical" evidence="6">
    <location>
        <begin position="271"/>
        <end position="289"/>
    </location>
</feature>
<feature type="transmembrane region" description="Helical" evidence="6">
    <location>
        <begin position="245"/>
        <end position="264"/>
    </location>
</feature>
<dbReference type="GO" id="GO:0022857">
    <property type="term" value="F:transmembrane transporter activity"/>
    <property type="evidence" value="ECO:0007669"/>
    <property type="project" value="InterPro"/>
</dbReference>
<keyword evidence="4 6" id="KW-1133">Transmembrane helix</keyword>
<keyword evidence="2" id="KW-1003">Cell membrane</keyword>
<feature type="transmembrane region" description="Helical" evidence="6">
    <location>
        <begin position="20"/>
        <end position="42"/>
    </location>
</feature>
<organism evidence="7 8">
    <name type="scientific">Ciceribacter sichuanensis</name>
    <dbReference type="NCBI Taxonomy" id="2949647"/>
    <lineage>
        <taxon>Bacteria</taxon>
        <taxon>Pseudomonadati</taxon>
        <taxon>Pseudomonadota</taxon>
        <taxon>Alphaproteobacteria</taxon>
        <taxon>Hyphomicrobiales</taxon>
        <taxon>Rhizobiaceae</taxon>
        <taxon>Ciceribacter</taxon>
    </lineage>
</organism>
<evidence type="ECO:0000313" key="7">
    <source>
        <dbReference type="EMBL" id="MCO5958610.1"/>
    </source>
</evidence>
<accession>A0AAJ1F670</accession>
<feature type="transmembrane region" description="Helical" evidence="6">
    <location>
        <begin position="118"/>
        <end position="139"/>
    </location>
</feature>
<feature type="transmembrane region" description="Helical" evidence="6">
    <location>
        <begin position="197"/>
        <end position="215"/>
    </location>
</feature>
<evidence type="ECO:0000256" key="2">
    <source>
        <dbReference type="ARBA" id="ARBA00022475"/>
    </source>
</evidence>
<evidence type="ECO:0000256" key="6">
    <source>
        <dbReference type="SAM" id="Phobius"/>
    </source>
</evidence>
<evidence type="ECO:0000256" key="1">
    <source>
        <dbReference type="ARBA" id="ARBA00004651"/>
    </source>
</evidence>
<evidence type="ECO:0000256" key="4">
    <source>
        <dbReference type="ARBA" id="ARBA00022989"/>
    </source>
</evidence>
<reference evidence="7" key="1">
    <citation type="submission" date="2022-06" db="EMBL/GenBank/DDBJ databases">
        <authorList>
            <person name="Sun Q."/>
        </authorList>
    </citation>
    <scope>NUCLEOTIDE SEQUENCE</scope>
    <source>
        <strain evidence="7">S101</strain>
    </source>
</reference>
<feature type="transmembrane region" description="Helical" evidence="6">
    <location>
        <begin position="295"/>
        <end position="314"/>
    </location>
</feature>
<gene>
    <name evidence="7" type="ORF">NBH21_17680</name>
</gene>
<dbReference type="PANTHER" id="PTHR47089">
    <property type="entry name" value="ABC TRANSPORTER, PERMEASE PROTEIN"/>
    <property type="match status" value="1"/>
</dbReference>
<feature type="transmembrane region" description="Helical" evidence="6">
    <location>
        <begin position="326"/>
        <end position="347"/>
    </location>
</feature>
<dbReference type="AlphaFoldDB" id="A0AAJ1F670"/>
<protein>
    <submittedName>
        <fullName evidence="7">ABC transporter permease</fullName>
    </submittedName>
</protein>
<comment type="subcellular location">
    <subcellularLocation>
        <location evidence="1">Cell membrane</location>
        <topology evidence="1">Multi-pass membrane protein</topology>
    </subcellularLocation>
</comment>
<proteinExistence type="predicted"/>
<keyword evidence="3 6" id="KW-0812">Transmembrane</keyword>
<feature type="transmembrane region" description="Helical" evidence="6">
    <location>
        <begin position="95"/>
        <end position="112"/>
    </location>
</feature>
<name>A0AAJ1F670_9HYPH</name>
<dbReference type="EMBL" id="JAMXLX010000006">
    <property type="protein sequence ID" value="MCO5958610.1"/>
    <property type="molecule type" value="Genomic_DNA"/>
</dbReference>
<keyword evidence="5 6" id="KW-0472">Membrane</keyword>
<dbReference type="CDD" id="cd06580">
    <property type="entry name" value="TM_PBP1_transp_TpRbsC_like"/>
    <property type="match status" value="1"/>
</dbReference>
<evidence type="ECO:0000256" key="5">
    <source>
        <dbReference type="ARBA" id="ARBA00023136"/>
    </source>
</evidence>
<evidence type="ECO:0000313" key="8">
    <source>
        <dbReference type="Proteomes" id="UP001155380"/>
    </source>
</evidence>
<evidence type="ECO:0000256" key="3">
    <source>
        <dbReference type="ARBA" id="ARBA00022692"/>
    </source>
</evidence>
<feature type="transmembrane region" description="Helical" evidence="6">
    <location>
        <begin position="151"/>
        <end position="170"/>
    </location>
</feature>
<dbReference type="InterPro" id="IPR001851">
    <property type="entry name" value="ABC_transp_permease"/>
</dbReference>
<dbReference type="GO" id="GO:0005886">
    <property type="term" value="C:plasma membrane"/>
    <property type="evidence" value="ECO:0007669"/>
    <property type="project" value="UniProtKB-SubCell"/>
</dbReference>
<dbReference type="RefSeq" id="WP_250911884.1">
    <property type="nucleotide sequence ID" value="NZ_JAMXLX010000006.1"/>
</dbReference>
<feature type="transmembrane region" description="Helical" evidence="6">
    <location>
        <begin position="62"/>
        <end position="83"/>
    </location>
</feature>
<dbReference type="Proteomes" id="UP001155380">
    <property type="component" value="Unassembled WGS sequence"/>
</dbReference>
<dbReference type="PANTHER" id="PTHR47089:SF1">
    <property type="entry name" value="GUANOSINE ABC TRANSPORTER PERMEASE PROTEIN NUPP"/>
    <property type="match status" value="1"/>
</dbReference>
<comment type="caution">
    <text evidence="7">The sequence shown here is derived from an EMBL/GenBank/DDBJ whole genome shotgun (WGS) entry which is preliminary data.</text>
</comment>
<sequence length="351" mass="37040">MLDTAFLVRRQQPGFLLSSLCYVGGLTMGLAISAVLLVQAGVPPEALIDEFIVAAFLTSDGLSQTVTAALPLVLVGLASAVAMRVRFWNIGIEGQLWLGAVAATWVALNGIGPASLQLPLMMVLAVLAGAGWIAISLFLKLKWGVNEVISTLLLGSVAFLLVQHLLFGAWRDPANSFPVTAAFAETARFSGLGWGQLHVGLFVVLAVAFVVWFALEHTRAGFYADAVGLNPMTALATGLPVRRTVIGLVLLSGALSGLAGMMIVSGTEHRLNQTIGNGYLFSAIVIAYLARAKPLWVLVVAVALGAVFTAGNVLKVFYSISEAMIVLVQGTVLLSILMAQFFSTYSLNRPV</sequence>
<dbReference type="Pfam" id="PF02653">
    <property type="entry name" value="BPD_transp_2"/>
    <property type="match status" value="1"/>
</dbReference>